<dbReference type="PROSITE" id="PS51421">
    <property type="entry name" value="RAS"/>
    <property type="match status" value="1"/>
</dbReference>
<dbReference type="SUPFAM" id="SSF52540">
    <property type="entry name" value="P-loop containing nucleoside triphosphate hydrolases"/>
    <property type="match status" value="1"/>
</dbReference>
<evidence type="ECO:0000256" key="1">
    <source>
        <dbReference type="ARBA" id="ARBA00022741"/>
    </source>
</evidence>
<dbReference type="InterPro" id="IPR027417">
    <property type="entry name" value="P-loop_NTPase"/>
</dbReference>
<name>A0ABY7FBY2_MYAAR</name>
<organism evidence="3 4">
    <name type="scientific">Mya arenaria</name>
    <name type="common">Soft-shell clam</name>
    <dbReference type="NCBI Taxonomy" id="6604"/>
    <lineage>
        <taxon>Eukaryota</taxon>
        <taxon>Metazoa</taxon>
        <taxon>Spiralia</taxon>
        <taxon>Lophotrochozoa</taxon>
        <taxon>Mollusca</taxon>
        <taxon>Bivalvia</taxon>
        <taxon>Autobranchia</taxon>
        <taxon>Heteroconchia</taxon>
        <taxon>Euheterodonta</taxon>
        <taxon>Imparidentia</taxon>
        <taxon>Neoheterodontei</taxon>
        <taxon>Myida</taxon>
        <taxon>Myoidea</taxon>
        <taxon>Myidae</taxon>
        <taxon>Mya</taxon>
    </lineage>
</organism>
<sequence length="195" mass="21584">MVMKNDKTNVNVVPCTLVGDGMVGKTSMALAFVNREPPDQEYVATVFDDYAGSVSVHGEAYTVSIFDSAGQHDYESVRAFSYRDSEVIVVCYSVLEKDSLLNVKDVWVPEARQLTKRKKAIVLIGCQTDMREEGNTDHVTTSVGNDLAKDIGADAFLECSSTSMSSISEVFQTVVKTALKSRKRKSSLIRRLLRR</sequence>
<dbReference type="Proteomes" id="UP001164746">
    <property type="component" value="Chromosome 11"/>
</dbReference>
<dbReference type="Gene3D" id="3.40.50.300">
    <property type="entry name" value="P-loop containing nucleotide triphosphate hydrolases"/>
    <property type="match status" value="1"/>
</dbReference>
<keyword evidence="1" id="KW-0547">Nucleotide-binding</keyword>
<evidence type="ECO:0000313" key="4">
    <source>
        <dbReference type="Proteomes" id="UP001164746"/>
    </source>
</evidence>
<dbReference type="InterPro" id="IPR001806">
    <property type="entry name" value="Small_GTPase"/>
</dbReference>
<dbReference type="InterPro" id="IPR005225">
    <property type="entry name" value="Small_GTP-bd"/>
</dbReference>
<accession>A0ABY7FBY2</accession>
<dbReference type="SMART" id="SM00174">
    <property type="entry name" value="RHO"/>
    <property type="match status" value="1"/>
</dbReference>
<dbReference type="PROSITE" id="PS51419">
    <property type="entry name" value="RAB"/>
    <property type="match status" value="1"/>
</dbReference>
<dbReference type="PRINTS" id="PR00449">
    <property type="entry name" value="RASTRNSFRMNG"/>
</dbReference>
<dbReference type="CDD" id="cd00157">
    <property type="entry name" value="Rho"/>
    <property type="match status" value="1"/>
</dbReference>
<proteinExistence type="predicted"/>
<dbReference type="PROSITE" id="PS51420">
    <property type="entry name" value="RHO"/>
    <property type="match status" value="1"/>
</dbReference>
<evidence type="ECO:0000256" key="2">
    <source>
        <dbReference type="ARBA" id="ARBA00023134"/>
    </source>
</evidence>
<dbReference type="SMART" id="SM00173">
    <property type="entry name" value="RAS"/>
    <property type="match status" value="1"/>
</dbReference>
<gene>
    <name evidence="3" type="ORF">MAR_001495</name>
</gene>
<dbReference type="NCBIfam" id="TIGR00231">
    <property type="entry name" value="small_GTP"/>
    <property type="match status" value="1"/>
</dbReference>
<reference evidence="3" key="1">
    <citation type="submission" date="2022-11" db="EMBL/GenBank/DDBJ databases">
        <title>Centuries of genome instability and evolution in soft-shell clam transmissible cancer (bioRxiv).</title>
        <authorList>
            <person name="Hart S.F.M."/>
            <person name="Yonemitsu M.A."/>
            <person name="Giersch R.M."/>
            <person name="Beal B.F."/>
            <person name="Arriagada G."/>
            <person name="Davis B.W."/>
            <person name="Ostrander E.A."/>
            <person name="Goff S.P."/>
            <person name="Metzger M.J."/>
        </authorList>
    </citation>
    <scope>NUCLEOTIDE SEQUENCE</scope>
    <source>
        <strain evidence="3">MELC-2E11</strain>
        <tissue evidence="3">Siphon/mantle</tissue>
    </source>
</reference>
<keyword evidence="2" id="KW-0342">GTP-binding</keyword>
<evidence type="ECO:0000313" key="3">
    <source>
        <dbReference type="EMBL" id="WAR19657.1"/>
    </source>
</evidence>
<dbReference type="SMART" id="SM00175">
    <property type="entry name" value="RAB"/>
    <property type="match status" value="1"/>
</dbReference>
<dbReference type="InterPro" id="IPR003578">
    <property type="entry name" value="Small_GTPase_Rho"/>
</dbReference>
<dbReference type="PANTHER" id="PTHR24072">
    <property type="entry name" value="RHO FAMILY GTPASE"/>
    <property type="match status" value="1"/>
</dbReference>
<keyword evidence="4" id="KW-1185">Reference proteome</keyword>
<protein>
    <submittedName>
        <fullName evidence="3">CDC42-like protein</fullName>
    </submittedName>
</protein>
<dbReference type="EMBL" id="CP111022">
    <property type="protein sequence ID" value="WAR19657.1"/>
    <property type="molecule type" value="Genomic_DNA"/>
</dbReference>
<dbReference type="Pfam" id="PF00071">
    <property type="entry name" value="Ras"/>
    <property type="match status" value="1"/>
</dbReference>